<evidence type="ECO:0000313" key="1">
    <source>
        <dbReference type="EMBL" id="EXB46748.1"/>
    </source>
</evidence>
<dbReference type="EMBL" id="KE343930">
    <property type="protein sequence ID" value="EXB46748.1"/>
    <property type="molecule type" value="Genomic_DNA"/>
</dbReference>
<name>W9QX71_9ROSA</name>
<sequence>MEQDALVGLRYCLGKIEITQKREKENPDAMEKIMTNYLSILIHWSFNMVTVYHPVALHRQDNIGKI</sequence>
<keyword evidence="2" id="KW-1185">Reference proteome</keyword>
<protein>
    <submittedName>
        <fullName evidence="1">Uncharacterized protein</fullName>
    </submittedName>
</protein>
<proteinExistence type="predicted"/>
<dbReference type="AlphaFoldDB" id="W9QX71"/>
<evidence type="ECO:0000313" key="2">
    <source>
        <dbReference type="Proteomes" id="UP000030645"/>
    </source>
</evidence>
<gene>
    <name evidence="1" type="ORF">L484_008677</name>
</gene>
<reference evidence="2" key="1">
    <citation type="submission" date="2013-01" db="EMBL/GenBank/DDBJ databases">
        <title>Draft Genome Sequence of a Mulberry Tree, Morus notabilis C.K. Schneid.</title>
        <authorList>
            <person name="He N."/>
            <person name="Zhao S."/>
        </authorList>
    </citation>
    <scope>NUCLEOTIDE SEQUENCE</scope>
</reference>
<accession>W9QX71</accession>
<dbReference type="Proteomes" id="UP000030645">
    <property type="component" value="Unassembled WGS sequence"/>
</dbReference>
<organism evidence="1 2">
    <name type="scientific">Morus notabilis</name>
    <dbReference type="NCBI Taxonomy" id="981085"/>
    <lineage>
        <taxon>Eukaryota</taxon>
        <taxon>Viridiplantae</taxon>
        <taxon>Streptophyta</taxon>
        <taxon>Embryophyta</taxon>
        <taxon>Tracheophyta</taxon>
        <taxon>Spermatophyta</taxon>
        <taxon>Magnoliopsida</taxon>
        <taxon>eudicotyledons</taxon>
        <taxon>Gunneridae</taxon>
        <taxon>Pentapetalae</taxon>
        <taxon>rosids</taxon>
        <taxon>fabids</taxon>
        <taxon>Rosales</taxon>
        <taxon>Moraceae</taxon>
        <taxon>Moreae</taxon>
        <taxon>Morus</taxon>
    </lineage>
</organism>